<organism evidence="1 2">
    <name type="scientific">Trifolium medium</name>
    <dbReference type="NCBI Taxonomy" id="97028"/>
    <lineage>
        <taxon>Eukaryota</taxon>
        <taxon>Viridiplantae</taxon>
        <taxon>Streptophyta</taxon>
        <taxon>Embryophyta</taxon>
        <taxon>Tracheophyta</taxon>
        <taxon>Spermatophyta</taxon>
        <taxon>Magnoliopsida</taxon>
        <taxon>eudicotyledons</taxon>
        <taxon>Gunneridae</taxon>
        <taxon>Pentapetalae</taxon>
        <taxon>rosids</taxon>
        <taxon>fabids</taxon>
        <taxon>Fabales</taxon>
        <taxon>Fabaceae</taxon>
        <taxon>Papilionoideae</taxon>
        <taxon>50 kb inversion clade</taxon>
        <taxon>NPAAA clade</taxon>
        <taxon>Hologalegina</taxon>
        <taxon>IRL clade</taxon>
        <taxon>Trifolieae</taxon>
        <taxon>Trifolium</taxon>
    </lineage>
</organism>
<dbReference type="AlphaFoldDB" id="A0A392UXY8"/>
<dbReference type="EMBL" id="LXQA011005944">
    <property type="protein sequence ID" value="MCI80904.1"/>
    <property type="molecule type" value="Genomic_DNA"/>
</dbReference>
<reference evidence="1 2" key="1">
    <citation type="journal article" date="2018" name="Front. Plant Sci.">
        <title>Red Clover (Trifolium pratense) and Zigzag Clover (T. medium) - A Picture of Genomic Similarities and Differences.</title>
        <authorList>
            <person name="Dluhosova J."/>
            <person name="Istvanek J."/>
            <person name="Nedelnik J."/>
            <person name="Repkova J."/>
        </authorList>
    </citation>
    <scope>NUCLEOTIDE SEQUENCE [LARGE SCALE GENOMIC DNA]</scope>
    <source>
        <strain evidence="2">cv. 10/8</strain>
        <tissue evidence="1">Leaf</tissue>
    </source>
</reference>
<dbReference type="Proteomes" id="UP000265520">
    <property type="component" value="Unassembled WGS sequence"/>
</dbReference>
<evidence type="ECO:0000313" key="2">
    <source>
        <dbReference type="Proteomes" id="UP000265520"/>
    </source>
</evidence>
<comment type="caution">
    <text evidence="1">The sequence shown here is derived from an EMBL/GenBank/DDBJ whole genome shotgun (WGS) entry which is preliminary data.</text>
</comment>
<evidence type="ECO:0000313" key="1">
    <source>
        <dbReference type="EMBL" id="MCI80904.1"/>
    </source>
</evidence>
<proteinExistence type="predicted"/>
<keyword evidence="2" id="KW-1185">Reference proteome</keyword>
<protein>
    <submittedName>
        <fullName evidence="1">Uncharacterized protein</fullName>
    </submittedName>
</protein>
<accession>A0A392UXY8</accession>
<feature type="non-terminal residue" evidence="1">
    <location>
        <position position="1"/>
    </location>
</feature>
<sequence>EKLGEEDGGSTEKGEEEGRVDLLAGHCQEHGVKTHGDGDGTVVSVENHQRDFPDVPVNILEAKKDKRVQIDVTP</sequence>
<feature type="non-terminal residue" evidence="1">
    <location>
        <position position="74"/>
    </location>
</feature>
<name>A0A392UXY8_9FABA</name>